<keyword evidence="2" id="KW-0614">Plasmid</keyword>
<gene>
    <name evidence="2" type="ordered locus">DVUA0120</name>
</gene>
<dbReference type="Pfam" id="PF09483">
    <property type="entry name" value="HpaP"/>
    <property type="match status" value="1"/>
</dbReference>
<proteinExistence type="predicted"/>
<dbReference type="InterPro" id="IPR013354">
    <property type="entry name" value="T3SS_YscP_C"/>
</dbReference>
<dbReference type="NCBIfam" id="TIGR02514">
    <property type="entry name" value="type_III_yscP"/>
    <property type="match status" value="1"/>
</dbReference>
<dbReference type="HOGENOM" id="CLU_1233068_0_0_7"/>
<dbReference type="EMBL" id="AE017286">
    <property type="protein sequence ID" value="AAS94477.1"/>
    <property type="molecule type" value="Genomic_DNA"/>
</dbReference>
<feature type="compositionally biased region" description="Low complexity" evidence="1">
    <location>
        <begin position="67"/>
        <end position="77"/>
    </location>
</feature>
<evidence type="ECO:0000313" key="3">
    <source>
        <dbReference type="Proteomes" id="UP000002194"/>
    </source>
</evidence>
<dbReference type="AlphaFoldDB" id="Q72WG9"/>
<protein>
    <submittedName>
        <fullName evidence="2">Type III secretion protein, putative</fullName>
    </submittedName>
</protein>
<evidence type="ECO:0000256" key="1">
    <source>
        <dbReference type="SAM" id="MobiDB-lite"/>
    </source>
</evidence>
<reference evidence="2 3" key="1">
    <citation type="journal article" date="2004" name="Nat. Biotechnol.">
        <title>The genome sequence of the anaerobic, sulfate-reducing bacterium Desulfovibrio vulgaris Hildenborough.</title>
        <authorList>
            <person name="Heidelberg J.F."/>
            <person name="Seshadri R."/>
            <person name="Haveman S.A."/>
            <person name="Hemme C.L."/>
            <person name="Paulsen I.T."/>
            <person name="Kolonay J.F."/>
            <person name="Eisen J.A."/>
            <person name="Ward N."/>
            <person name="Methe B."/>
            <person name="Brinkac L.M."/>
            <person name="Daugherty S.C."/>
            <person name="Deboy R.T."/>
            <person name="Dodson R.J."/>
            <person name="Durkin A.S."/>
            <person name="Madupu R."/>
            <person name="Nelson W.C."/>
            <person name="Sullivan S.A."/>
            <person name="Fouts D."/>
            <person name="Haft D.H."/>
            <person name="Selengut J."/>
            <person name="Peterson J.D."/>
            <person name="Davidsen T.M."/>
            <person name="Zafar N."/>
            <person name="Zhou L."/>
            <person name="Radune D."/>
            <person name="Dimitrov G."/>
            <person name="Hance M."/>
            <person name="Tran K."/>
            <person name="Khouri H."/>
            <person name="Gill J."/>
            <person name="Utterback T.R."/>
            <person name="Feldblyum T.V."/>
            <person name="Wall J.D."/>
            <person name="Voordouw G."/>
            <person name="Fraser C.M."/>
        </authorList>
    </citation>
    <scope>NUCLEOTIDE SEQUENCE [LARGE SCALE GENOMIC DNA]</scope>
    <source>
        <strain evidence="3">ATCC 29579 / DSM 644 / NCIMB 8303 / VKM B-1760 / Hildenborough</strain>
        <plasmid evidence="3">pDV</plasmid>
    </source>
</reference>
<dbReference type="EnsemblBacteria" id="AAS94477">
    <property type="protein sequence ID" value="AAS94477"/>
    <property type="gene ID" value="DVUA0120"/>
</dbReference>
<dbReference type="InterPro" id="IPR013390">
    <property type="entry name" value="T3SS_HpaP"/>
</dbReference>
<dbReference type="PATRIC" id="fig|882.5.peg.3208"/>
<keyword evidence="3" id="KW-1185">Reference proteome</keyword>
<sequence>MKRREHMADFLKIDAERLDRAVAHEEGRKTPPSSQEVDAFDRVMQRPGDERQNGSHDGMEGDGDTGADGAPDTGTDTLPGATASPFQLLGGAMQGLLTLHGAEAAEGAQQPHAMTDADSLASTLVERILVSSPGSGTAEIRIILGDGVLPGTEIHLARGADGLLSVSLQTTDPGSFQSLVAARDGLQQRLERLEQGQVRVEVSQEARPDDGDADRRSAGYMTQQPDEERR</sequence>
<accession>Q72WG9</accession>
<feature type="compositionally biased region" description="Basic and acidic residues" evidence="1">
    <location>
        <begin position="202"/>
        <end position="217"/>
    </location>
</feature>
<dbReference type="KEGG" id="dvu:DVUA0120"/>
<geneLocation type="plasmid" evidence="2 3">
    <name>pDV</name>
</geneLocation>
<feature type="compositionally biased region" description="Basic and acidic residues" evidence="1">
    <location>
        <begin position="39"/>
        <end position="59"/>
    </location>
</feature>
<feature type="region of interest" description="Disordered" evidence="1">
    <location>
        <begin position="22"/>
        <end position="85"/>
    </location>
</feature>
<feature type="region of interest" description="Disordered" evidence="1">
    <location>
        <begin position="196"/>
        <end position="230"/>
    </location>
</feature>
<evidence type="ECO:0000313" key="2">
    <source>
        <dbReference type="EMBL" id="AAS94477.1"/>
    </source>
</evidence>
<dbReference type="Proteomes" id="UP000002194">
    <property type="component" value="Plasmid pDV"/>
</dbReference>
<organism evidence="2 3">
    <name type="scientific">Nitratidesulfovibrio vulgaris (strain ATCC 29579 / DSM 644 / CCUG 34227 / NCIMB 8303 / VKM B-1760 / Hildenborough)</name>
    <name type="common">Desulfovibrio vulgaris</name>
    <dbReference type="NCBI Taxonomy" id="882"/>
    <lineage>
        <taxon>Bacteria</taxon>
        <taxon>Pseudomonadati</taxon>
        <taxon>Thermodesulfobacteriota</taxon>
        <taxon>Desulfovibrionia</taxon>
        <taxon>Desulfovibrionales</taxon>
        <taxon>Desulfovibrionaceae</taxon>
        <taxon>Nitratidesulfovibrio</taxon>
    </lineage>
</organism>
<name>Q72WG9_NITV2</name>
<dbReference type="OrthoDB" id="6194386at2"/>